<dbReference type="RefSeq" id="WP_208890108.1">
    <property type="nucleotide sequence ID" value="NZ_CP019336.1"/>
</dbReference>
<gene>
    <name evidence="1" type="ORF">BTO15_01445</name>
</gene>
<organism evidence="1 2">
    <name type="scientific">Polaribacter sejongensis</name>
    <dbReference type="NCBI Taxonomy" id="985043"/>
    <lineage>
        <taxon>Bacteria</taxon>
        <taxon>Pseudomonadati</taxon>
        <taxon>Bacteroidota</taxon>
        <taxon>Flavobacteriia</taxon>
        <taxon>Flavobacteriales</taxon>
        <taxon>Flavobacteriaceae</taxon>
    </lineage>
</organism>
<sequence length="125" mass="14736">MKKIFLVILFLPFICFSQKVKDTLFIKLDGKYLKKGFDYTEKEHIFVFKDNDNSAEFTSLSITDTLYNLKPTKIYCMNTIIKKSGAYYDNDKVRNYDLAVYLNKHIVIIIEKKHFTKTVAITEIE</sequence>
<protein>
    <submittedName>
        <fullName evidence="1">Uncharacterized protein</fullName>
    </submittedName>
</protein>
<dbReference type="Proteomes" id="UP000232721">
    <property type="component" value="Chromosome"/>
</dbReference>
<reference evidence="1 2" key="1">
    <citation type="submission" date="2017-02" db="EMBL/GenBank/DDBJ databases">
        <title>Trade-off between light-utilization and light-protection in marine flavobacteria.</title>
        <authorList>
            <person name="Kumagai Y."/>
            <person name="Yoshizawa S."/>
            <person name="Kogure K."/>
            <person name="Iwasaki W."/>
        </authorList>
    </citation>
    <scope>NUCLEOTIDE SEQUENCE [LARGE SCALE GENOMIC DNA]</scope>
    <source>
        <strain evidence="1 2">KCTC 23670</strain>
    </source>
</reference>
<evidence type="ECO:0000313" key="2">
    <source>
        <dbReference type="Proteomes" id="UP000232721"/>
    </source>
</evidence>
<name>A0ABN5F1Y3_9FLAO</name>
<proteinExistence type="predicted"/>
<keyword evidence="2" id="KW-1185">Reference proteome</keyword>
<dbReference type="EMBL" id="CP019336">
    <property type="protein sequence ID" value="AUC20858.1"/>
    <property type="molecule type" value="Genomic_DNA"/>
</dbReference>
<accession>A0ABN5F1Y3</accession>
<evidence type="ECO:0000313" key="1">
    <source>
        <dbReference type="EMBL" id="AUC20858.1"/>
    </source>
</evidence>